<keyword evidence="4" id="KW-0479">Metal-binding</keyword>
<evidence type="ECO:0000259" key="11">
    <source>
        <dbReference type="PROSITE" id="PS50089"/>
    </source>
</evidence>
<keyword evidence="5 9" id="KW-0863">Zinc-finger</keyword>
<evidence type="ECO:0000256" key="3">
    <source>
        <dbReference type="ARBA" id="ARBA00022679"/>
    </source>
</evidence>
<dbReference type="SUPFAM" id="SSF57850">
    <property type="entry name" value="RING/U-box"/>
    <property type="match status" value="1"/>
</dbReference>
<dbReference type="PANTHER" id="PTHR46077">
    <property type="entry name" value="E3 UBIQUITIN-PROTEIN LIGASE TOPORS"/>
    <property type="match status" value="1"/>
</dbReference>
<sequence length="443" mass="48775">MPDRSAKTAGNLPVTRQPGDVGGEAAVPQQQYGPARQTAVSLAAETDSDVECLEPDNTGTEKESDLPTCPICLGEILGRWDKAVVNPCMHVFCLACLSRWSALKKSCPLCKSRIQGYMYNIVSETDYREQILPATPPRNKEPSPPIAARPAGARAIIDEPPAHHRAAQPGRAHSTAYTADRPLVSSRAGDRRAVFRQSSNPQSNEWVHGTWPPRRAPRQRQATTSSSQQRSEPRPYFYRVQAQAQSQAQAAARDRADVARSPQDAAEAWRRHIYVEGLYAQPMEGGPAVAVPPIMPEERKQHRLDAWVDRELRALLQTDDVAIVRAYVMGLVRGIGFVVHQDGAEGSGEQAASSARTDATAALKPFLHEHAAHFWHELRCFAAVSVSMQTYDRLVVYSPRQLADAHISQPSTAHASSSSEQGQRTSYITQWKEAQVFFPAAFC</sequence>
<evidence type="ECO:0000256" key="7">
    <source>
        <dbReference type="ARBA" id="ARBA00023015"/>
    </source>
</evidence>
<dbReference type="Gene3D" id="3.30.40.10">
    <property type="entry name" value="Zinc/RING finger domain, C3HC4 (zinc finger)"/>
    <property type="match status" value="1"/>
</dbReference>
<evidence type="ECO:0000256" key="8">
    <source>
        <dbReference type="ARBA" id="ARBA00023163"/>
    </source>
</evidence>
<dbReference type="Proteomes" id="UP001497392">
    <property type="component" value="Unassembled WGS sequence"/>
</dbReference>
<evidence type="ECO:0000313" key="12">
    <source>
        <dbReference type="EMBL" id="CAL5223157.1"/>
    </source>
</evidence>
<comment type="caution">
    <text evidence="12">The sequence shown here is derived from an EMBL/GenBank/DDBJ whole genome shotgun (WGS) entry which is preliminary data.</text>
</comment>
<evidence type="ECO:0000256" key="5">
    <source>
        <dbReference type="ARBA" id="ARBA00022771"/>
    </source>
</evidence>
<feature type="region of interest" description="Disordered" evidence="10">
    <location>
        <begin position="163"/>
        <end position="263"/>
    </location>
</feature>
<keyword evidence="3" id="KW-0808">Transferase</keyword>
<dbReference type="SMART" id="SM00184">
    <property type="entry name" value="RING"/>
    <property type="match status" value="1"/>
</dbReference>
<evidence type="ECO:0000256" key="2">
    <source>
        <dbReference type="ARBA" id="ARBA00012483"/>
    </source>
</evidence>
<accession>A0ABP1G061</accession>
<comment type="catalytic activity">
    <reaction evidence="1">
        <text>S-ubiquitinyl-[E2 ubiquitin-conjugating enzyme]-L-cysteine + [acceptor protein]-L-lysine = [E2 ubiquitin-conjugating enzyme]-L-cysteine + N(6)-ubiquitinyl-[acceptor protein]-L-lysine.</text>
        <dbReference type="EC" id="2.3.2.27"/>
    </reaction>
</comment>
<dbReference type="InterPro" id="IPR017907">
    <property type="entry name" value="Znf_RING_CS"/>
</dbReference>
<evidence type="ECO:0000256" key="9">
    <source>
        <dbReference type="PROSITE-ProRule" id="PRU00175"/>
    </source>
</evidence>
<keyword evidence="6" id="KW-0862">Zinc</keyword>
<dbReference type="InterPro" id="IPR058746">
    <property type="entry name" value="Znf_RING-type_Topors"/>
</dbReference>
<evidence type="ECO:0000256" key="10">
    <source>
        <dbReference type="SAM" id="MobiDB-lite"/>
    </source>
</evidence>
<keyword evidence="8" id="KW-0804">Transcription</keyword>
<feature type="compositionally biased region" description="Low complexity" evidence="10">
    <location>
        <begin position="239"/>
        <end position="251"/>
    </location>
</feature>
<dbReference type="PROSITE" id="PS00518">
    <property type="entry name" value="ZF_RING_1"/>
    <property type="match status" value="1"/>
</dbReference>
<proteinExistence type="predicted"/>
<name>A0ABP1G061_9CHLO</name>
<dbReference type="InterPro" id="IPR013083">
    <property type="entry name" value="Znf_RING/FYVE/PHD"/>
</dbReference>
<keyword evidence="7" id="KW-0805">Transcription regulation</keyword>
<organism evidence="12 13">
    <name type="scientific">Coccomyxa viridis</name>
    <dbReference type="NCBI Taxonomy" id="1274662"/>
    <lineage>
        <taxon>Eukaryota</taxon>
        <taxon>Viridiplantae</taxon>
        <taxon>Chlorophyta</taxon>
        <taxon>core chlorophytes</taxon>
        <taxon>Trebouxiophyceae</taxon>
        <taxon>Trebouxiophyceae incertae sedis</taxon>
        <taxon>Coccomyxaceae</taxon>
        <taxon>Coccomyxa</taxon>
    </lineage>
</organism>
<reference evidence="12 13" key="1">
    <citation type="submission" date="2024-06" db="EMBL/GenBank/DDBJ databases">
        <authorList>
            <person name="Kraege A."/>
            <person name="Thomma B."/>
        </authorList>
    </citation>
    <scope>NUCLEOTIDE SEQUENCE [LARGE SCALE GENOMIC DNA]</scope>
</reference>
<gene>
    <name evidence="12" type="primary">g5626</name>
    <name evidence="12" type="ORF">VP750_LOCUS4816</name>
</gene>
<keyword evidence="13" id="KW-1185">Reference proteome</keyword>
<dbReference type="PROSITE" id="PS50089">
    <property type="entry name" value="ZF_RING_2"/>
    <property type="match status" value="1"/>
</dbReference>
<evidence type="ECO:0000256" key="1">
    <source>
        <dbReference type="ARBA" id="ARBA00000900"/>
    </source>
</evidence>
<dbReference type="Pfam" id="PF13639">
    <property type="entry name" value="zf-RING_2"/>
    <property type="match status" value="1"/>
</dbReference>
<feature type="domain" description="RING-type" evidence="11">
    <location>
        <begin position="69"/>
        <end position="111"/>
    </location>
</feature>
<dbReference type="PANTHER" id="PTHR46077:SF1">
    <property type="entry name" value="TOP1 BINDING ARGININE_SERINE RICH PROTEIN, E3 UBIQUITIN LIGASE"/>
    <property type="match status" value="1"/>
</dbReference>
<evidence type="ECO:0000256" key="4">
    <source>
        <dbReference type="ARBA" id="ARBA00022723"/>
    </source>
</evidence>
<dbReference type="CDD" id="cd16574">
    <property type="entry name" value="RING-HC_Topors"/>
    <property type="match status" value="1"/>
</dbReference>
<evidence type="ECO:0000313" key="13">
    <source>
        <dbReference type="Proteomes" id="UP001497392"/>
    </source>
</evidence>
<dbReference type="InterPro" id="IPR001841">
    <property type="entry name" value="Znf_RING"/>
</dbReference>
<protein>
    <recommendedName>
        <fullName evidence="2">RING-type E3 ubiquitin transferase</fullName>
        <ecNumber evidence="2">2.3.2.27</ecNumber>
    </recommendedName>
</protein>
<evidence type="ECO:0000256" key="6">
    <source>
        <dbReference type="ARBA" id="ARBA00022833"/>
    </source>
</evidence>
<dbReference type="EMBL" id="CAXHTA020000008">
    <property type="protein sequence ID" value="CAL5223157.1"/>
    <property type="molecule type" value="Genomic_DNA"/>
</dbReference>
<feature type="region of interest" description="Disordered" evidence="10">
    <location>
        <begin position="1"/>
        <end position="38"/>
    </location>
</feature>
<feature type="compositionally biased region" description="Polar residues" evidence="10">
    <location>
        <begin position="196"/>
        <end position="205"/>
    </location>
</feature>
<dbReference type="EC" id="2.3.2.27" evidence="2"/>
<feature type="compositionally biased region" description="Low complexity" evidence="10">
    <location>
        <begin position="219"/>
        <end position="230"/>
    </location>
</feature>